<name>A0A397Q154_9HYPH</name>
<sequence>MDSAAPNTPESVSAIKTLLRDHGYIADEALATTTFLALRLERPLLLEGEAGVGKTELAKVLAEALGRPLVRLQCYEGLDLASAVYDWNYSRQLLHIRAAEAAGEAATAEGVERDIYAPDYLLKRPLLQALELSAEGEAPVLLIDELDRADEPFEAFLLELLSDYQVTIPELGTIKADKPPLTIVTSNRTREVHDALRRRCFYHWVEYPSVERELAILRLKVPEAGEELTRQVIAFIHEIRTMDLYKNPGIAETINWAQALTALNHVALDPDAVDTTLGTLLKYQDDIARIEGSEAARVLDKIKADARAGGEQAT</sequence>
<dbReference type="Pfam" id="PF07728">
    <property type="entry name" value="AAA_5"/>
    <property type="match status" value="1"/>
</dbReference>
<protein>
    <submittedName>
        <fullName evidence="2">MoxR-like ATPase</fullName>
    </submittedName>
</protein>
<keyword evidence="3" id="KW-1185">Reference proteome</keyword>
<dbReference type="RefSeq" id="WP_119060174.1">
    <property type="nucleotide sequence ID" value="NZ_QXDF01000001.1"/>
</dbReference>
<evidence type="ECO:0000313" key="3">
    <source>
        <dbReference type="Proteomes" id="UP000266273"/>
    </source>
</evidence>
<reference evidence="2 3" key="1">
    <citation type="submission" date="2018-08" db="EMBL/GenBank/DDBJ databases">
        <title>Genomic Encyclopedia of Archaeal and Bacterial Type Strains, Phase II (KMG-II): from individual species to whole genera.</title>
        <authorList>
            <person name="Goeker M."/>
        </authorList>
    </citation>
    <scope>NUCLEOTIDE SEQUENCE [LARGE SCALE GENOMIC DNA]</scope>
    <source>
        <strain evidence="2 3">DSM 5002</strain>
    </source>
</reference>
<dbReference type="PANTHER" id="PTHR42759:SF1">
    <property type="entry name" value="MAGNESIUM-CHELATASE SUBUNIT CHLD"/>
    <property type="match status" value="1"/>
</dbReference>
<evidence type="ECO:0000313" key="2">
    <source>
        <dbReference type="EMBL" id="RIA55240.1"/>
    </source>
</evidence>
<comment type="caution">
    <text evidence="2">The sequence shown here is derived from an EMBL/GenBank/DDBJ whole genome shotgun (WGS) entry which is preliminary data.</text>
</comment>
<organism evidence="2 3">
    <name type="scientific">Dichotomicrobium thermohalophilum</name>
    <dbReference type="NCBI Taxonomy" id="933063"/>
    <lineage>
        <taxon>Bacteria</taxon>
        <taxon>Pseudomonadati</taxon>
        <taxon>Pseudomonadota</taxon>
        <taxon>Alphaproteobacteria</taxon>
        <taxon>Hyphomicrobiales</taxon>
        <taxon>Hyphomicrobiaceae</taxon>
        <taxon>Dichotomicrobium</taxon>
    </lineage>
</organism>
<gene>
    <name evidence="2" type="ORF">BXY53_0299</name>
</gene>
<accession>A0A397Q154</accession>
<dbReference type="InterPro" id="IPR050764">
    <property type="entry name" value="CbbQ/NirQ/NorQ/GpvN"/>
</dbReference>
<dbReference type="SUPFAM" id="SSF52540">
    <property type="entry name" value="P-loop containing nucleoside triphosphate hydrolases"/>
    <property type="match status" value="1"/>
</dbReference>
<dbReference type="SMART" id="SM00382">
    <property type="entry name" value="AAA"/>
    <property type="match status" value="1"/>
</dbReference>
<dbReference type="InterPro" id="IPR003593">
    <property type="entry name" value="AAA+_ATPase"/>
</dbReference>
<proteinExistence type="predicted"/>
<dbReference type="AlphaFoldDB" id="A0A397Q154"/>
<dbReference type="Proteomes" id="UP000266273">
    <property type="component" value="Unassembled WGS sequence"/>
</dbReference>
<dbReference type="InterPro" id="IPR011704">
    <property type="entry name" value="ATPase_dyneun-rel_AAA"/>
</dbReference>
<dbReference type="PANTHER" id="PTHR42759">
    <property type="entry name" value="MOXR FAMILY PROTEIN"/>
    <property type="match status" value="1"/>
</dbReference>
<feature type="domain" description="AAA+ ATPase" evidence="1">
    <location>
        <begin position="40"/>
        <end position="211"/>
    </location>
</feature>
<dbReference type="GO" id="GO:0005524">
    <property type="term" value="F:ATP binding"/>
    <property type="evidence" value="ECO:0007669"/>
    <property type="project" value="InterPro"/>
</dbReference>
<dbReference type="Gene3D" id="3.40.50.300">
    <property type="entry name" value="P-loop containing nucleotide triphosphate hydrolases"/>
    <property type="match status" value="1"/>
</dbReference>
<evidence type="ECO:0000259" key="1">
    <source>
        <dbReference type="SMART" id="SM00382"/>
    </source>
</evidence>
<dbReference type="InterPro" id="IPR027417">
    <property type="entry name" value="P-loop_NTPase"/>
</dbReference>
<dbReference type="OrthoDB" id="9783370at2"/>
<dbReference type="GO" id="GO:0016887">
    <property type="term" value="F:ATP hydrolysis activity"/>
    <property type="evidence" value="ECO:0007669"/>
    <property type="project" value="InterPro"/>
</dbReference>
<dbReference type="EMBL" id="QXDF01000001">
    <property type="protein sequence ID" value="RIA55240.1"/>
    <property type="molecule type" value="Genomic_DNA"/>
</dbReference>